<dbReference type="OrthoDB" id="273774at2759"/>
<proteinExistence type="predicted"/>
<dbReference type="AlphaFoldDB" id="A0A0N0P316"/>
<feature type="region of interest" description="Disordered" evidence="1">
    <location>
        <begin position="421"/>
        <end position="449"/>
    </location>
</feature>
<accession>A0A0N0P316</accession>
<feature type="compositionally biased region" description="Polar residues" evidence="1">
    <location>
        <begin position="554"/>
        <end position="569"/>
    </location>
</feature>
<feature type="compositionally biased region" description="Basic and acidic residues" evidence="1">
    <location>
        <begin position="464"/>
        <end position="489"/>
    </location>
</feature>
<sequence>MRQLLSCLRARNSGGAWVDQKNFGHPLSSTVFFLCGSNINTRKDALYITSLHRLLVECIHNAYSQAKKSPEEATTVVDVSLVTCYELWGVGDVLAPMPARQTSVTWLPLSSLQPSQPKGGEQGMAGTNALQVTPPSTEEIAAGVESQLRVWFQRVDAAAASWSQSPSTSPSALPLTAADKMHYVENNAVVCTLRFRYSEARPRHPSSMPRASSMSDACVAHLSLMLLPDCGPSLSASTHRASAFLWREFEALRVFMQSIPDAVTRTQHQPLFRHATSFAATTRAKLCAAALRRSRWLTTLAQLQSSMDSHATAAAQLRFLRTSTADSFSWAGFVSADWADHRTTRTTLLFLARLKPYTSPSRSYSAQRLHRCGRSVPESAVCAQSLLSGMRDSNASRNANTTGPKHGLLLSAGAATASLLSSDGLRSPRPSASAPHPHTRPASHSNRNTERIARDTLLLQFDEHSNSSPEKAERSTHDAAAEPAKDKHVGSGSSSVVELAAPQGPALQQTELVKDLMALVTSLQLYTSTLEAEVRELRRRLTCHDASESIAPHNVSSTRTAPTARQSQHPQREESLPDESLVSLNACTSTAPTGLPPLVEAAAMDLRADQAFPAALHPKLDLLLHTVVEAQGAVLRNTRLASPVVARSSSHGVEELQLKVALYERRLALMDHYVTPELTRCVDEIDHCLQPRTKR</sequence>
<dbReference type="VEuPathDB" id="TriTrypDB:Lsey_0349_0010"/>
<dbReference type="EMBL" id="LJSK01000349">
    <property type="protein sequence ID" value="KPI83609.1"/>
    <property type="molecule type" value="Genomic_DNA"/>
</dbReference>
<evidence type="ECO:0000313" key="2">
    <source>
        <dbReference type="EMBL" id="KPI83609.1"/>
    </source>
</evidence>
<dbReference type="OMA" id="FSWIGCI"/>
<dbReference type="Proteomes" id="UP000038009">
    <property type="component" value="Unassembled WGS sequence"/>
</dbReference>
<reference evidence="2 3" key="1">
    <citation type="journal article" date="2015" name="PLoS Pathog.">
        <title>Leptomonas seymouri: Adaptations to the Dixenous Life Cycle Analyzed by Genome Sequencing, Transcriptome Profiling and Co-infection with Leishmania donovani.</title>
        <authorList>
            <person name="Kraeva N."/>
            <person name="Butenko A."/>
            <person name="Hlavacova J."/>
            <person name="Kostygov A."/>
            <person name="Myskova J."/>
            <person name="Grybchuk D."/>
            <person name="Lestinova T."/>
            <person name="Votypka J."/>
            <person name="Volf P."/>
            <person name="Opperdoes F."/>
            <person name="Flegontov P."/>
            <person name="Lukes J."/>
            <person name="Yurchenko V."/>
        </authorList>
    </citation>
    <scope>NUCLEOTIDE SEQUENCE [LARGE SCALE GENOMIC DNA]</scope>
    <source>
        <strain evidence="2 3">ATCC 30220</strain>
    </source>
</reference>
<organism evidence="2 3">
    <name type="scientific">Leptomonas seymouri</name>
    <dbReference type="NCBI Taxonomy" id="5684"/>
    <lineage>
        <taxon>Eukaryota</taxon>
        <taxon>Discoba</taxon>
        <taxon>Euglenozoa</taxon>
        <taxon>Kinetoplastea</taxon>
        <taxon>Metakinetoplastina</taxon>
        <taxon>Trypanosomatida</taxon>
        <taxon>Trypanosomatidae</taxon>
        <taxon>Leishmaniinae</taxon>
        <taxon>Leptomonas</taxon>
    </lineage>
</organism>
<comment type="caution">
    <text evidence="2">The sequence shown here is derived from an EMBL/GenBank/DDBJ whole genome shotgun (WGS) entry which is preliminary data.</text>
</comment>
<evidence type="ECO:0000313" key="3">
    <source>
        <dbReference type="Proteomes" id="UP000038009"/>
    </source>
</evidence>
<protein>
    <submittedName>
        <fullName evidence="2">Uncharacterized protein</fullName>
    </submittedName>
</protein>
<gene>
    <name evidence="2" type="ORF">ABL78_7347</name>
</gene>
<evidence type="ECO:0000256" key="1">
    <source>
        <dbReference type="SAM" id="MobiDB-lite"/>
    </source>
</evidence>
<keyword evidence="3" id="KW-1185">Reference proteome</keyword>
<feature type="region of interest" description="Disordered" evidence="1">
    <location>
        <begin position="464"/>
        <end position="497"/>
    </location>
</feature>
<name>A0A0N0P316_LEPSE</name>
<feature type="region of interest" description="Disordered" evidence="1">
    <location>
        <begin position="548"/>
        <end position="578"/>
    </location>
</feature>
<feature type="compositionally biased region" description="Low complexity" evidence="1">
    <location>
        <begin position="421"/>
        <end position="436"/>
    </location>
</feature>